<evidence type="ECO:0000259" key="1">
    <source>
        <dbReference type="Pfam" id="PF24924"/>
    </source>
</evidence>
<evidence type="ECO:0000313" key="2">
    <source>
        <dbReference type="EMBL" id="KAK5802739.1"/>
    </source>
</evidence>
<sequence length="288" mass="33018">MTITGMSEQWITARIKKKGECKCISWDALKDLILTQPDETKKVDIFALSFYGLMVFLRAMGYVDEATTGLFHRLSKRVTSVPAILAETFRSLGACRRAGAGRFIGCAQLLLSWFYSHFRLIDGIVCRVFFENYSLVKDIVASSRKVDVPEENWIVLLQNLQSEDVEWRAPWMVLGEILYRCGNFDWVPLLGIWGAIGYAPLLVLRQHGLRQFIPATHGFAQSEFVYRGAGYKRKVSEVSSAWNKTCRLKGVAINPATTPEYVEWRSRRINDNVPMTKMREVRPMEEYL</sequence>
<feature type="domain" description="DUF7745" evidence="1">
    <location>
        <begin position="6"/>
        <end position="269"/>
    </location>
</feature>
<accession>A0ABR0NN15</accession>
<dbReference type="PANTHER" id="PTHR48200:SF1">
    <property type="entry name" value="AMINOTRANSFERASE-LIKE PLANT MOBILE DOMAIN-CONTAINING PROTEIN"/>
    <property type="match status" value="1"/>
</dbReference>
<evidence type="ECO:0000313" key="3">
    <source>
        <dbReference type="Proteomes" id="UP001358586"/>
    </source>
</evidence>
<dbReference type="PANTHER" id="PTHR48200">
    <property type="entry name" value="PROTEIN, PUTATIVE-RELATED"/>
    <property type="match status" value="1"/>
</dbReference>
<protein>
    <recommendedName>
        <fullName evidence="1">DUF7745 domain-containing protein</fullName>
    </recommendedName>
</protein>
<dbReference type="EMBL" id="JARKNE010000009">
    <property type="protein sequence ID" value="KAK5802739.1"/>
    <property type="molecule type" value="Genomic_DNA"/>
</dbReference>
<dbReference type="Pfam" id="PF24924">
    <property type="entry name" value="DUF7745"/>
    <property type="match status" value="1"/>
</dbReference>
<reference evidence="2 3" key="1">
    <citation type="submission" date="2023-03" db="EMBL/GenBank/DDBJ databases">
        <title>WGS of Gossypium arboreum.</title>
        <authorList>
            <person name="Yu D."/>
        </authorList>
    </citation>
    <scope>NUCLEOTIDE SEQUENCE [LARGE SCALE GENOMIC DNA]</scope>
    <source>
        <tissue evidence="2">Leaf</tissue>
    </source>
</reference>
<comment type="caution">
    <text evidence="2">The sequence shown here is derived from an EMBL/GenBank/DDBJ whole genome shotgun (WGS) entry which is preliminary data.</text>
</comment>
<gene>
    <name evidence="2" type="ORF">PVK06_030357</name>
</gene>
<keyword evidence="3" id="KW-1185">Reference proteome</keyword>
<dbReference type="InterPro" id="IPR056647">
    <property type="entry name" value="DUF7745"/>
</dbReference>
<proteinExistence type="predicted"/>
<organism evidence="2 3">
    <name type="scientific">Gossypium arboreum</name>
    <name type="common">Tree cotton</name>
    <name type="synonym">Gossypium nanking</name>
    <dbReference type="NCBI Taxonomy" id="29729"/>
    <lineage>
        <taxon>Eukaryota</taxon>
        <taxon>Viridiplantae</taxon>
        <taxon>Streptophyta</taxon>
        <taxon>Embryophyta</taxon>
        <taxon>Tracheophyta</taxon>
        <taxon>Spermatophyta</taxon>
        <taxon>Magnoliopsida</taxon>
        <taxon>eudicotyledons</taxon>
        <taxon>Gunneridae</taxon>
        <taxon>Pentapetalae</taxon>
        <taxon>rosids</taxon>
        <taxon>malvids</taxon>
        <taxon>Malvales</taxon>
        <taxon>Malvaceae</taxon>
        <taxon>Malvoideae</taxon>
        <taxon>Gossypium</taxon>
    </lineage>
</organism>
<name>A0ABR0NN15_GOSAR</name>
<dbReference type="Proteomes" id="UP001358586">
    <property type="component" value="Chromosome 9"/>
</dbReference>